<accession>A0A078B9Z7</accession>
<protein>
    <submittedName>
        <fullName evidence="2">Uncharacterized protein</fullName>
    </submittedName>
</protein>
<evidence type="ECO:0000313" key="2">
    <source>
        <dbReference type="EMBL" id="CDW91244.1"/>
    </source>
</evidence>
<organism evidence="2 3">
    <name type="scientific">Stylonychia lemnae</name>
    <name type="common">Ciliate</name>
    <dbReference type="NCBI Taxonomy" id="5949"/>
    <lineage>
        <taxon>Eukaryota</taxon>
        <taxon>Sar</taxon>
        <taxon>Alveolata</taxon>
        <taxon>Ciliophora</taxon>
        <taxon>Intramacronucleata</taxon>
        <taxon>Spirotrichea</taxon>
        <taxon>Stichotrichia</taxon>
        <taxon>Sporadotrichida</taxon>
        <taxon>Oxytrichidae</taxon>
        <taxon>Stylonychinae</taxon>
        <taxon>Stylonychia</taxon>
    </lineage>
</organism>
<feature type="region of interest" description="Disordered" evidence="1">
    <location>
        <begin position="52"/>
        <end position="78"/>
    </location>
</feature>
<name>A0A078B9Z7_STYLE</name>
<sequence length="133" mass="15357">MDSQLTQDTLLMLANRFKMEHSEKLITFTEPNLKFLLLNTLEELMIWFKPKDTKKSPVKPDPQPTPPTPTPTADPNAAEKEMLKEIYGSKAFDSAFNSKPRPSNEEFYAKQQESNAQLFKIAADRIKNNDYYQ</sequence>
<dbReference type="AlphaFoldDB" id="A0A078B9Z7"/>
<evidence type="ECO:0000256" key="1">
    <source>
        <dbReference type="SAM" id="MobiDB-lite"/>
    </source>
</evidence>
<proteinExistence type="predicted"/>
<dbReference type="InParanoid" id="A0A078B9Z7"/>
<reference evidence="2 3" key="1">
    <citation type="submission" date="2014-06" db="EMBL/GenBank/DDBJ databases">
        <authorList>
            <person name="Swart Estienne"/>
        </authorList>
    </citation>
    <scope>NUCLEOTIDE SEQUENCE [LARGE SCALE GENOMIC DNA]</scope>
    <source>
        <strain evidence="2 3">130c</strain>
    </source>
</reference>
<gene>
    <name evidence="2" type="primary">Contig12390.g13229</name>
    <name evidence="2" type="ORF">STYLEM_20397</name>
</gene>
<dbReference type="EMBL" id="CCKQ01019226">
    <property type="protein sequence ID" value="CDW91244.1"/>
    <property type="molecule type" value="Genomic_DNA"/>
</dbReference>
<evidence type="ECO:0000313" key="3">
    <source>
        <dbReference type="Proteomes" id="UP000039865"/>
    </source>
</evidence>
<keyword evidence="3" id="KW-1185">Reference proteome</keyword>
<feature type="compositionally biased region" description="Pro residues" evidence="1">
    <location>
        <begin position="59"/>
        <end position="72"/>
    </location>
</feature>
<dbReference type="Proteomes" id="UP000039865">
    <property type="component" value="Unassembled WGS sequence"/>
</dbReference>